<feature type="domain" description="BMC circularly permuted" evidence="3">
    <location>
        <begin position="25"/>
        <end position="123"/>
    </location>
</feature>
<organism evidence="4 5">
    <name type="scientific">Heliomicrobium undosum</name>
    <dbReference type="NCBI Taxonomy" id="121734"/>
    <lineage>
        <taxon>Bacteria</taxon>
        <taxon>Bacillati</taxon>
        <taxon>Bacillota</taxon>
        <taxon>Clostridia</taxon>
        <taxon>Eubacteriales</taxon>
        <taxon>Heliobacteriaceae</taxon>
        <taxon>Heliomicrobium</taxon>
    </lineage>
</organism>
<evidence type="ECO:0000256" key="1">
    <source>
        <dbReference type="ARBA" id="ARBA00024322"/>
    </source>
</evidence>
<gene>
    <name evidence="4" type="primary">eutS</name>
    <name evidence="4" type="ORF">GTO91_10175</name>
</gene>
<dbReference type="InterPro" id="IPR037233">
    <property type="entry name" value="CcmK-like_sf"/>
</dbReference>
<sequence>MSNEASDDRKQKAVLNLEKIQEKPRMIQEYVPGKQVTLAHLIANPKKDLCERLGLESCSAIGILTITPSEAAIIAADVATKTAAVEIGFLDRFTGSLVISGNVSAVEAALQQVTNMLCNQLAFSAAKLTRS</sequence>
<evidence type="ECO:0000256" key="2">
    <source>
        <dbReference type="ARBA" id="ARBA00024446"/>
    </source>
</evidence>
<dbReference type="InterPro" id="IPR009307">
    <property type="entry name" value="EutS/PduU/CutR"/>
</dbReference>
<dbReference type="InterPro" id="IPR000249">
    <property type="entry name" value="BMC_dom"/>
</dbReference>
<dbReference type="InterPro" id="IPR044870">
    <property type="entry name" value="BMC_CP"/>
</dbReference>
<reference evidence="4 5" key="1">
    <citation type="submission" date="2020-01" db="EMBL/GenBank/DDBJ databases">
        <title>Whole-genome sequence of Heliobacterium undosum DSM 13378.</title>
        <authorList>
            <person name="Kyndt J.A."/>
            <person name="Meyer T.E."/>
        </authorList>
    </citation>
    <scope>NUCLEOTIDE SEQUENCE [LARGE SCALE GENOMIC DNA]</scope>
    <source>
        <strain evidence="4 5">DSM 13378</strain>
    </source>
</reference>
<dbReference type="EMBL" id="WXEY01000009">
    <property type="protein sequence ID" value="MZP30072.1"/>
    <property type="molecule type" value="Genomic_DNA"/>
</dbReference>
<dbReference type="PROSITE" id="PS51931">
    <property type="entry name" value="BMC_CP"/>
    <property type="match status" value="1"/>
</dbReference>
<dbReference type="SUPFAM" id="SSF143414">
    <property type="entry name" value="CcmK-like"/>
    <property type="match status" value="1"/>
</dbReference>
<comment type="subcellular location">
    <subcellularLocation>
        <location evidence="1">Bacterial microcompartment</location>
    </subcellularLocation>
</comment>
<evidence type="ECO:0000313" key="4">
    <source>
        <dbReference type="EMBL" id="MZP30072.1"/>
    </source>
</evidence>
<dbReference type="AlphaFoldDB" id="A0A845L0N8"/>
<evidence type="ECO:0000313" key="5">
    <source>
        <dbReference type="Proteomes" id="UP000463470"/>
    </source>
</evidence>
<comment type="caution">
    <text evidence="4">The sequence shown here is derived from an EMBL/GenBank/DDBJ whole genome shotgun (WGS) entry which is preliminary data.</text>
</comment>
<proteinExistence type="predicted"/>
<name>A0A845L0N8_9FIRM</name>
<dbReference type="PANTHER" id="PTHR40449">
    <property type="entry name" value="ETHANOLAMINE UTILIZATION PROTEIN EUTS"/>
    <property type="match status" value="1"/>
</dbReference>
<dbReference type="NCBIfam" id="NF012012">
    <property type="entry name" value="PRK15468.1"/>
    <property type="match status" value="1"/>
</dbReference>
<keyword evidence="2" id="KW-1283">Bacterial microcompartment</keyword>
<keyword evidence="5" id="KW-1185">Reference proteome</keyword>
<dbReference type="Gene3D" id="3.30.70.1710">
    <property type="match status" value="1"/>
</dbReference>
<protein>
    <submittedName>
        <fullName evidence="4">Ethanolamine utilization microcompartment protein EutS</fullName>
    </submittedName>
</protein>
<dbReference type="OrthoDB" id="9794459at2"/>
<evidence type="ECO:0000259" key="3">
    <source>
        <dbReference type="PROSITE" id="PS51931"/>
    </source>
</evidence>
<accession>A0A845L0N8</accession>
<dbReference type="Pfam" id="PF00936">
    <property type="entry name" value="BMC"/>
    <property type="match status" value="1"/>
</dbReference>
<dbReference type="PIRSF" id="PIRSF012296">
    <property type="entry name" value="EutS_PduU"/>
    <property type="match status" value="1"/>
</dbReference>
<dbReference type="PANTHER" id="PTHR40449:SF2">
    <property type="entry name" value="BACTERIAL MICROCOMPARTMENT SHELL PROTEIN EUTS"/>
    <property type="match status" value="1"/>
</dbReference>
<dbReference type="Proteomes" id="UP000463470">
    <property type="component" value="Unassembled WGS sequence"/>
</dbReference>
<dbReference type="GO" id="GO:0031469">
    <property type="term" value="C:bacterial microcompartment"/>
    <property type="evidence" value="ECO:0007669"/>
    <property type="project" value="UniProtKB-SubCell"/>
</dbReference>
<dbReference type="CDD" id="cd07046">
    <property type="entry name" value="BMC_PduU-EutS"/>
    <property type="match status" value="1"/>
</dbReference>
<dbReference type="SMART" id="SM00877">
    <property type="entry name" value="BMC"/>
    <property type="match status" value="1"/>
</dbReference>